<dbReference type="Gene3D" id="2.40.50.90">
    <property type="match status" value="1"/>
</dbReference>
<dbReference type="SMART" id="SM00318">
    <property type="entry name" value="SNc"/>
    <property type="match status" value="1"/>
</dbReference>
<feature type="domain" description="TNase-like" evidence="4">
    <location>
        <begin position="54"/>
        <end position="176"/>
    </location>
</feature>
<name>A0A6M0RP58_9CYAN</name>
<dbReference type="InterPro" id="IPR035437">
    <property type="entry name" value="SNase_OB-fold_sf"/>
</dbReference>
<comment type="caution">
    <text evidence="5">The sequence shown here is derived from an EMBL/GenBank/DDBJ whole genome shotgun (WGS) entry which is preliminary data.</text>
</comment>
<proteinExistence type="predicted"/>
<protein>
    <submittedName>
        <fullName evidence="5">Nuclease</fullName>
    </submittedName>
</protein>
<dbReference type="GO" id="GO:0004519">
    <property type="term" value="F:endonuclease activity"/>
    <property type="evidence" value="ECO:0007669"/>
    <property type="project" value="UniProtKB-KW"/>
</dbReference>
<dbReference type="PROSITE" id="PS50830">
    <property type="entry name" value="TNASE_3"/>
    <property type="match status" value="1"/>
</dbReference>
<evidence type="ECO:0000256" key="1">
    <source>
        <dbReference type="ARBA" id="ARBA00022722"/>
    </source>
</evidence>
<sequence length="189" mass="20946">MKKIWQRRGFMPAVIVIGLVAISPKLFSKQINAAIDAAAGGQNTEWYQVVEGSIYDGDTLRVERGGQELKIRFCGTDSPEIEQLSGIEARDHLRSLVAQGDGSIGVVPIEKDHYGRTVADLFVIRPDGSEIHLNSQMVMDGMAYHYEKYSGSCPQPDVLVRAEEIAKNQSAGVWGNPGAEKPWNYRQKR</sequence>
<dbReference type="EMBL" id="QXHD01000004">
    <property type="protein sequence ID" value="NEZ57542.1"/>
    <property type="molecule type" value="Genomic_DNA"/>
</dbReference>
<dbReference type="SUPFAM" id="SSF50199">
    <property type="entry name" value="Staphylococcal nuclease"/>
    <property type="match status" value="1"/>
</dbReference>
<organism evidence="5 6">
    <name type="scientific">Adonisia turfae CCMR0081</name>
    <dbReference type="NCBI Taxonomy" id="2292702"/>
    <lineage>
        <taxon>Bacteria</taxon>
        <taxon>Bacillati</taxon>
        <taxon>Cyanobacteriota</taxon>
        <taxon>Adonisia</taxon>
        <taxon>Adonisia turfae</taxon>
    </lineage>
</organism>
<dbReference type="Proteomes" id="UP000481033">
    <property type="component" value="Unassembled WGS sequence"/>
</dbReference>
<dbReference type="AlphaFoldDB" id="A0A6M0RP58"/>
<evidence type="ECO:0000256" key="2">
    <source>
        <dbReference type="ARBA" id="ARBA00022759"/>
    </source>
</evidence>
<gene>
    <name evidence="5" type="ORF">DXZ20_18090</name>
</gene>
<dbReference type="GO" id="GO:0016787">
    <property type="term" value="F:hydrolase activity"/>
    <property type="evidence" value="ECO:0007669"/>
    <property type="project" value="UniProtKB-KW"/>
</dbReference>
<evidence type="ECO:0000259" key="4">
    <source>
        <dbReference type="PROSITE" id="PS50830"/>
    </source>
</evidence>
<evidence type="ECO:0000313" key="5">
    <source>
        <dbReference type="EMBL" id="NEZ57542.1"/>
    </source>
</evidence>
<dbReference type="InterPro" id="IPR016071">
    <property type="entry name" value="Staphylococal_nuclease_OB-fold"/>
</dbReference>
<evidence type="ECO:0000256" key="3">
    <source>
        <dbReference type="ARBA" id="ARBA00022801"/>
    </source>
</evidence>
<dbReference type="PANTHER" id="PTHR12302:SF3">
    <property type="entry name" value="SERINE_THREONINE-PROTEIN KINASE 31"/>
    <property type="match status" value="1"/>
</dbReference>
<keyword evidence="2" id="KW-0255">Endonuclease</keyword>
<keyword evidence="3" id="KW-0378">Hydrolase</keyword>
<accession>A0A6M0RP58</accession>
<reference evidence="5 6" key="1">
    <citation type="journal article" date="2020" name="Microb. Ecol.">
        <title>Ecogenomics of the Marine Benthic Filamentous Cyanobacterium Adonisia.</title>
        <authorList>
            <person name="Walter J.M."/>
            <person name="Coutinho F.H."/>
            <person name="Leomil L."/>
            <person name="Hargreaves P.I."/>
            <person name="Campeao M.E."/>
            <person name="Vieira V.V."/>
            <person name="Silva B.S."/>
            <person name="Fistarol G.O."/>
            <person name="Salomon P.S."/>
            <person name="Sawabe T."/>
            <person name="Mino S."/>
            <person name="Hosokawa M."/>
            <person name="Miyashita H."/>
            <person name="Maruyama F."/>
            <person name="van Verk M.C."/>
            <person name="Dutilh B.E."/>
            <person name="Thompson C.C."/>
            <person name="Thompson F.L."/>
        </authorList>
    </citation>
    <scope>NUCLEOTIDE SEQUENCE [LARGE SCALE GENOMIC DNA]</scope>
    <source>
        <strain evidence="5 6">CCMR0081</strain>
    </source>
</reference>
<keyword evidence="6" id="KW-1185">Reference proteome</keyword>
<dbReference type="Pfam" id="PF00565">
    <property type="entry name" value="SNase"/>
    <property type="match status" value="1"/>
</dbReference>
<dbReference type="PANTHER" id="PTHR12302">
    <property type="entry name" value="EBNA2 BINDING PROTEIN P100"/>
    <property type="match status" value="1"/>
</dbReference>
<keyword evidence="1" id="KW-0540">Nuclease</keyword>
<evidence type="ECO:0000313" key="6">
    <source>
        <dbReference type="Proteomes" id="UP000481033"/>
    </source>
</evidence>